<comment type="caution">
    <text evidence="7">The sequence shown here is derived from an EMBL/GenBank/DDBJ whole genome shotgun (WGS) entry which is preliminary data.</text>
</comment>
<dbReference type="Proteomes" id="UP001139308">
    <property type="component" value="Unassembled WGS sequence"/>
</dbReference>
<dbReference type="AlphaFoldDB" id="A0A9X1ZZP0"/>
<protein>
    <submittedName>
        <fullName evidence="7">Copper resistance protein CopC</fullName>
    </submittedName>
</protein>
<evidence type="ECO:0000313" key="7">
    <source>
        <dbReference type="EMBL" id="MCG5078933.1"/>
    </source>
</evidence>
<evidence type="ECO:0000256" key="1">
    <source>
        <dbReference type="ARBA" id="ARBA00004196"/>
    </source>
</evidence>
<proteinExistence type="predicted"/>
<dbReference type="Gene3D" id="2.60.40.1220">
    <property type="match status" value="1"/>
</dbReference>
<dbReference type="Pfam" id="PF04234">
    <property type="entry name" value="CopC"/>
    <property type="match status" value="1"/>
</dbReference>
<dbReference type="GO" id="GO:0006825">
    <property type="term" value="P:copper ion transport"/>
    <property type="evidence" value="ECO:0007669"/>
    <property type="project" value="InterPro"/>
</dbReference>
<keyword evidence="2" id="KW-0479">Metal-binding</keyword>
<accession>A0A9X1ZZP0</accession>
<dbReference type="InterPro" id="IPR032694">
    <property type="entry name" value="CopC/D"/>
</dbReference>
<evidence type="ECO:0000256" key="3">
    <source>
        <dbReference type="ARBA" id="ARBA00022729"/>
    </source>
</evidence>
<dbReference type="GO" id="GO:0042597">
    <property type="term" value="C:periplasmic space"/>
    <property type="evidence" value="ECO:0007669"/>
    <property type="project" value="InterPro"/>
</dbReference>
<evidence type="ECO:0000256" key="4">
    <source>
        <dbReference type="ARBA" id="ARBA00023008"/>
    </source>
</evidence>
<keyword evidence="4" id="KW-0186">Copper</keyword>
<dbReference type="GO" id="GO:0046688">
    <property type="term" value="P:response to copper ion"/>
    <property type="evidence" value="ECO:0007669"/>
    <property type="project" value="InterPro"/>
</dbReference>
<sequence>MTKLKIALPRSLRLAAGALALAGAQLAWAHAHPTHQQPPAGSTVTTAQNTVAIDFDDALEPAFSSIDVIDSAGKSVIREKAAVDPANGKRMTVSLDALAAGKYTVKWVAVAADGHRTTGHYSFTVK</sequence>
<feature type="chain" id="PRO_5040842108" evidence="5">
    <location>
        <begin position="30"/>
        <end position="126"/>
    </location>
</feature>
<gene>
    <name evidence="7" type="ORF">L5014_37435</name>
</gene>
<dbReference type="EMBL" id="JAKLJA010000081">
    <property type="protein sequence ID" value="MCG5078933.1"/>
    <property type="molecule type" value="Genomic_DNA"/>
</dbReference>
<evidence type="ECO:0000256" key="5">
    <source>
        <dbReference type="SAM" id="SignalP"/>
    </source>
</evidence>
<dbReference type="GO" id="GO:0005507">
    <property type="term" value="F:copper ion binding"/>
    <property type="evidence" value="ECO:0007669"/>
    <property type="project" value="InterPro"/>
</dbReference>
<dbReference type="PANTHER" id="PTHR34820">
    <property type="entry name" value="INNER MEMBRANE PROTEIN YEBZ"/>
    <property type="match status" value="1"/>
</dbReference>
<keyword evidence="3 5" id="KW-0732">Signal</keyword>
<reference evidence="7" key="1">
    <citation type="submission" date="2022-01" db="EMBL/GenBank/DDBJ databases">
        <title>Genome sequence and assembly of Parabukholderia sp. RG36.</title>
        <authorList>
            <person name="Chhetri G."/>
        </authorList>
    </citation>
    <scope>NUCLEOTIDE SEQUENCE</scope>
    <source>
        <strain evidence="7">RG36</strain>
    </source>
</reference>
<evidence type="ECO:0000259" key="6">
    <source>
        <dbReference type="Pfam" id="PF04234"/>
    </source>
</evidence>
<dbReference type="PANTHER" id="PTHR34820:SF4">
    <property type="entry name" value="INNER MEMBRANE PROTEIN YEBZ"/>
    <property type="match status" value="1"/>
</dbReference>
<keyword evidence="8" id="KW-1185">Reference proteome</keyword>
<comment type="subcellular location">
    <subcellularLocation>
        <location evidence="1">Cell envelope</location>
    </subcellularLocation>
</comment>
<dbReference type="InterPro" id="IPR014756">
    <property type="entry name" value="Ig_E-set"/>
</dbReference>
<dbReference type="SUPFAM" id="SSF81296">
    <property type="entry name" value="E set domains"/>
    <property type="match status" value="1"/>
</dbReference>
<evidence type="ECO:0000256" key="2">
    <source>
        <dbReference type="ARBA" id="ARBA00022723"/>
    </source>
</evidence>
<dbReference type="GO" id="GO:0030313">
    <property type="term" value="C:cell envelope"/>
    <property type="evidence" value="ECO:0007669"/>
    <property type="project" value="UniProtKB-SubCell"/>
</dbReference>
<feature type="signal peptide" evidence="5">
    <location>
        <begin position="1"/>
        <end position="29"/>
    </location>
</feature>
<dbReference type="GO" id="GO:0005886">
    <property type="term" value="C:plasma membrane"/>
    <property type="evidence" value="ECO:0007669"/>
    <property type="project" value="TreeGrafter"/>
</dbReference>
<feature type="domain" description="CopC" evidence="6">
    <location>
        <begin position="30"/>
        <end position="125"/>
    </location>
</feature>
<organism evidence="7 8">
    <name type="scientific">Paraburkholderia tagetis</name>
    <dbReference type="NCBI Taxonomy" id="2913261"/>
    <lineage>
        <taxon>Bacteria</taxon>
        <taxon>Pseudomonadati</taxon>
        <taxon>Pseudomonadota</taxon>
        <taxon>Betaproteobacteria</taxon>
        <taxon>Burkholderiales</taxon>
        <taxon>Burkholderiaceae</taxon>
        <taxon>Paraburkholderia</taxon>
    </lineage>
</organism>
<evidence type="ECO:0000313" key="8">
    <source>
        <dbReference type="Proteomes" id="UP001139308"/>
    </source>
</evidence>
<name>A0A9X1ZZP0_9BURK</name>
<dbReference type="InterPro" id="IPR014755">
    <property type="entry name" value="Cu-Rt/internalin_Ig-like"/>
</dbReference>
<dbReference type="InterPro" id="IPR007348">
    <property type="entry name" value="CopC_dom"/>
</dbReference>
<dbReference type="RefSeq" id="WP_238468902.1">
    <property type="nucleotide sequence ID" value="NZ_JAKLJA010000081.1"/>
</dbReference>